<feature type="binding site" evidence="2">
    <location>
        <begin position="48"/>
        <end position="51"/>
    </location>
    <ligand>
        <name>FAD</name>
        <dbReference type="ChEBI" id="CHEBI:57692"/>
    </ligand>
</feature>
<dbReference type="FunFam" id="3.50.50.60:FF:000280">
    <property type="entry name" value="Tryptophan halogenase"/>
    <property type="match status" value="1"/>
</dbReference>
<dbReference type="SUPFAM" id="SSF51905">
    <property type="entry name" value="FAD/NAD(P)-binding domain"/>
    <property type="match status" value="1"/>
</dbReference>
<dbReference type="InterPro" id="IPR033856">
    <property type="entry name" value="Trp_halogen"/>
</dbReference>
<dbReference type="Gene3D" id="3.50.50.60">
    <property type="entry name" value="FAD/NAD(P)-binding domain"/>
    <property type="match status" value="1"/>
</dbReference>
<feature type="binding site" evidence="2">
    <location>
        <position position="371"/>
    </location>
    <ligand>
        <name>L-tryptophan</name>
        <dbReference type="ChEBI" id="CHEBI:57912"/>
    </ligand>
</feature>
<evidence type="ECO:0000256" key="2">
    <source>
        <dbReference type="PIRSR" id="PIRSR011396-2"/>
    </source>
</evidence>
<feature type="binding site" evidence="2">
    <location>
        <position position="113"/>
    </location>
    <ligand>
        <name>7-chloro-L-tryptophan</name>
        <dbReference type="ChEBI" id="CHEBI:58713"/>
    </ligand>
</feature>
<evidence type="ECO:0000256" key="1">
    <source>
        <dbReference type="PIRSR" id="PIRSR011396-1"/>
    </source>
</evidence>
<dbReference type="InterPro" id="IPR006905">
    <property type="entry name" value="Flavin_halogenase"/>
</dbReference>
<evidence type="ECO:0000313" key="3">
    <source>
        <dbReference type="EMBL" id="TFW20371.1"/>
    </source>
</evidence>
<dbReference type="PANTHER" id="PTHR43747">
    <property type="entry name" value="FAD-BINDING PROTEIN"/>
    <property type="match status" value="1"/>
</dbReference>
<dbReference type="PANTHER" id="PTHR43747:SF4">
    <property type="entry name" value="FLAVIN-DEPENDENT TRYPTOPHAN HALOGENASE"/>
    <property type="match status" value="1"/>
</dbReference>
<sequence length="530" mass="59111">MARGCCAASCSSASTDNTHNRIQDRRPIVQNSSTPAGRPVRRVVIAGGGTAGWMAAAALSRILGKRLDLTLVESDEIGTVGVGEATIPTLLNFHNILEINEREFMAATMATFKLGISFENWRNVNEDYIHSFGLTGTDHWTAGFQHFWMKGRERGLASDYGDYCLELKAAQALKFAHLPNNGMNYAYHMDASRYSRFLRTMSEHHGTKRVEGKIAKVNTDAATGHITSLTLDSGSTIEGDLFIDCTGFRALLIGQTMGVPYEDWSHWLFNDSAIAVQTDATGPAVPMTRSIAHASGWQWRIPLQHRMGNGVVFSSRYIEDDAAKSLLLSTVAGEPLTDPRVIRFKPGQRPETWKGNCVALGLSSGFLEPIESTSIHLIQRGIIRLMQMFPTDGISAHDVAEFNRQSARELEHIRDFIILHYKVTNRVDSPYWRAAREMEVPASLQHRIDLFRETGRVFREPTELFAENSWIQVMLGQGIMPRTHHQTADLMGDHELSGFLNGIRDTIARTVAQLPPHQAYVQQYCGIPKM</sequence>
<dbReference type="OrthoDB" id="8868802at2"/>
<dbReference type="InterPro" id="IPR050816">
    <property type="entry name" value="Flavin-dep_Halogenase_NPB"/>
</dbReference>
<protein>
    <submittedName>
        <fullName evidence="3">Tryptophan 7-halogenase</fullName>
    </submittedName>
</protein>
<keyword evidence="4" id="KW-1185">Reference proteome</keyword>
<accession>A0A4Y9SCL6</accession>
<name>A0A4Y9SCL6_9BURK</name>
<feature type="binding site" evidence="2">
    <location>
        <position position="362"/>
    </location>
    <ligand>
        <name>FAD</name>
        <dbReference type="ChEBI" id="CHEBI:57692"/>
    </ligand>
</feature>
<proteinExistence type="predicted"/>
<gene>
    <name evidence="3" type="ORF">E4L96_10385</name>
</gene>
<dbReference type="PIRSF" id="PIRSF011396">
    <property type="entry name" value="Trp_halogenase"/>
    <property type="match status" value="1"/>
</dbReference>
<evidence type="ECO:0000313" key="4">
    <source>
        <dbReference type="Proteomes" id="UP000298438"/>
    </source>
</evidence>
<organism evidence="3 4">
    <name type="scientific">Zemynaea arenosa</name>
    <dbReference type="NCBI Taxonomy" id="2561931"/>
    <lineage>
        <taxon>Bacteria</taxon>
        <taxon>Pseudomonadati</taxon>
        <taxon>Pseudomonadota</taxon>
        <taxon>Betaproteobacteria</taxon>
        <taxon>Burkholderiales</taxon>
        <taxon>Oxalobacteraceae</taxon>
        <taxon>Telluria group</taxon>
        <taxon>Zemynaea</taxon>
    </lineage>
</organism>
<dbReference type="InterPro" id="IPR036188">
    <property type="entry name" value="FAD/NAD-bd_sf"/>
</dbReference>
<keyword evidence="2" id="KW-0285">Flavoprotein</keyword>
<feature type="binding site" evidence="2">
    <location>
        <position position="375"/>
    </location>
    <ligand>
        <name>FAD</name>
        <dbReference type="ChEBI" id="CHEBI:57692"/>
    </ligand>
</feature>
<dbReference type="GO" id="GO:0000166">
    <property type="term" value="F:nucleotide binding"/>
    <property type="evidence" value="ECO:0007669"/>
    <property type="project" value="UniProtKB-KW"/>
</dbReference>
<comment type="caution">
    <text evidence="3">The sequence shown here is derived from an EMBL/GenBank/DDBJ whole genome shotgun (WGS) entry which is preliminary data.</text>
</comment>
<dbReference type="Pfam" id="PF04820">
    <property type="entry name" value="Trp_halogenase"/>
    <property type="match status" value="1"/>
</dbReference>
<dbReference type="GO" id="GO:0004497">
    <property type="term" value="F:monooxygenase activity"/>
    <property type="evidence" value="ECO:0007669"/>
    <property type="project" value="InterPro"/>
</dbReference>
<feature type="active site" evidence="1">
    <location>
        <position position="113"/>
    </location>
</feature>
<dbReference type="AlphaFoldDB" id="A0A4Y9SCL6"/>
<keyword evidence="2" id="KW-0274">FAD</keyword>
<reference evidence="3 4" key="1">
    <citation type="submission" date="2019-03" db="EMBL/GenBank/DDBJ databases">
        <title>Draft Genome Sequence of Massilia arenosa sp. nov., a Novel Massilia Species Isolated from a Sandy-loam Maize Soil.</title>
        <authorList>
            <person name="Raths R."/>
            <person name="Peta V."/>
            <person name="Bucking H."/>
        </authorList>
    </citation>
    <scope>NUCLEOTIDE SEQUENCE [LARGE SCALE GENOMIC DNA]</scope>
    <source>
        <strain evidence="3 4">MC02</strain>
    </source>
</reference>
<dbReference type="EMBL" id="SPVF01000132">
    <property type="protein sequence ID" value="TFW20371.1"/>
    <property type="molecule type" value="Genomic_DNA"/>
</dbReference>
<dbReference type="Proteomes" id="UP000298438">
    <property type="component" value="Unassembled WGS sequence"/>
</dbReference>
<keyword evidence="2" id="KW-0547">Nucleotide-binding</keyword>